<dbReference type="Gene3D" id="2.40.170.20">
    <property type="entry name" value="TonB-dependent receptor, beta-barrel domain"/>
    <property type="match status" value="1"/>
</dbReference>
<feature type="domain" description="TonB-dependent receptor plug" evidence="8">
    <location>
        <begin position="134"/>
        <end position="252"/>
    </location>
</feature>
<evidence type="ECO:0000259" key="8">
    <source>
        <dbReference type="Pfam" id="PF07715"/>
    </source>
</evidence>
<dbReference type="InterPro" id="IPR023997">
    <property type="entry name" value="TonB-dep_OMP_SusC/RagA_CS"/>
</dbReference>
<dbReference type="Proteomes" id="UP000284243">
    <property type="component" value="Unassembled WGS sequence"/>
</dbReference>
<dbReference type="InterPro" id="IPR008969">
    <property type="entry name" value="CarboxyPept-like_regulatory"/>
</dbReference>
<reference evidence="10 11" key="1">
    <citation type="submission" date="2018-08" db="EMBL/GenBank/DDBJ databases">
        <title>A genome reference for cultivated species of the human gut microbiota.</title>
        <authorList>
            <person name="Zou Y."/>
            <person name="Xue W."/>
            <person name="Luo G."/>
        </authorList>
    </citation>
    <scope>NUCLEOTIDE SEQUENCE [LARGE SCALE GENOMIC DNA]</scope>
    <source>
        <strain evidence="10 11">AF16-14</strain>
    </source>
</reference>
<keyword evidence="6 7" id="KW-0998">Cell outer membrane</keyword>
<dbReference type="AlphaFoldDB" id="A0A412TYU6"/>
<name>A0A412TYU6_9BACT</name>
<evidence type="ECO:0000256" key="6">
    <source>
        <dbReference type="ARBA" id="ARBA00023237"/>
    </source>
</evidence>
<dbReference type="InterPro" id="IPR036942">
    <property type="entry name" value="Beta-barrel_TonB_sf"/>
</dbReference>
<dbReference type="NCBIfam" id="TIGR04056">
    <property type="entry name" value="OMP_RagA_SusC"/>
    <property type="match status" value="1"/>
</dbReference>
<dbReference type="Proteomes" id="UP001199750">
    <property type="component" value="Unassembled WGS sequence"/>
</dbReference>
<dbReference type="EMBL" id="JAKNDN010000009">
    <property type="protein sequence ID" value="MCG4959391.1"/>
    <property type="molecule type" value="Genomic_DNA"/>
</dbReference>
<sequence>MKKNVQNKNYRRGWRLLAVIGMLLCLPLLQLKAQEMRTITGLVVDQKGEILPGATVKAVQAPGVKTLIATSTDLDGKFKLNIPSEVTQIEVTFVGYKNQQVALKGKTDFKIVLTEDTQEMEEVVVTGMFTRKANSYTGSVTTIKGDELKTVGNGNVLSSLKNIDPSFLMVENLEVGSNPNAIPDFQMRGQTGFTEVASEYQENPNQPLFILDGFETTLTKIMDLDMNQVQSVTLLKDATAKAIYGSKAANGVVVVETIRPEKGKMKITYTGSLDIEAPDLSSYDLCNAEEKLRAEYLAGFYTSSTGSATEQMNLDKRYTTVASAIAAGVDTYWLDKPLRVGVGQKHSLYLEGGDDYMLYGIDLSYNNVAGVMKGSNRNTLSGGITFSYKYKNLLFRNKFTIDDNKSNDSPYGSFSDYAYLNPYNRLHDEDGEMEDSWTGLVTEYNYLKNGLINTRFEDRYTTFTENFYAEYQALQNLRLTARFGLTKKNSGSEDYYPAGHTNFVSYTGDNLYKRGSYSTYSRKDNNLSLDLGAAYSISKLRHTLFLNAQYSMSRAKYDYYTVAVQGLANDNMDHISMGVEYKNTKPTGSEGITRDMGFTGSLNYSFDDRYLLDVNYRLNGSSDFGTNNRWGHFYSFGLGWNLHKESFFSDIEWIERIKFRASTGYTGSQGFNSYDAIATLNYYQSAYQGELGSYLMGLANPDLAWQKKYDNNIGADLSFLQGAVNVRFDYYVSTTKGTITSVTTPPSMGFSSYMANLGEVENKGWEVYLNGRIWRDTPSRSYVNFYASAAANKNILKKISNSLKALNDSTDEEYDSSSATSVPVRYEEGQSMSTIWVVKSLGIDPQTGKEVFVKKDGSLTYDWSSSDFIAGGDTRPKVSGNFGINMEYHGFGLNAGFTWRLGGQMYNTTLLDKVENADVHYNVDRRVFTGRWSEPGQVARFKSITDDSETKPTSRFVEDYNLLTFSSLNVYYDFRECRFMEKSFLQRMKATFYMNDIATISSVKTERGTSYPFARSFSFSLQVTF</sequence>
<reference evidence="9" key="2">
    <citation type="submission" date="2022-01" db="EMBL/GenBank/DDBJ databases">
        <title>Collection of gut derived symbiotic bacterial strains cultured from healthy donors.</title>
        <authorList>
            <person name="Lin H."/>
            <person name="Kohout C."/>
            <person name="Waligurski E."/>
            <person name="Pamer E.G."/>
        </authorList>
    </citation>
    <scope>NUCLEOTIDE SEQUENCE</scope>
    <source>
        <strain evidence="9">DFI.1.149</strain>
    </source>
</reference>
<evidence type="ECO:0000256" key="4">
    <source>
        <dbReference type="ARBA" id="ARBA00022692"/>
    </source>
</evidence>
<evidence type="ECO:0000313" key="11">
    <source>
        <dbReference type="Proteomes" id="UP000284243"/>
    </source>
</evidence>
<evidence type="ECO:0000313" key="9">
    <source>
        <dbReference type="EMBL" id="MCG4959391.1"/>
    </source>
</evidence>
<keyword evidence="2 7" id="KW-0813">Transport</keyword>
<organism evidence="10 11">
    <name type="scientific">Odoribacter splanchnicus</name>
    <dbReference type="NCBI Taxonomy" id="28118"/>
    <lineage>
        <taxon>Bacteria</taxon>
        <taxon>Pseudomonadati</taxon>
        <taxon>Bacteroidota</taxon>
        <taxon>Bacteroidia</taxon>
        <taxon>Bacteroidales</taxon>
        <taxon>Odoribacteraceae</taxon>
        <taxon>Odoribacter</taxon>
    </lineage>
</organism>
<dbReference type="EMBL" id="QRYC01000002">
    <property type="protein sequence ID" value="RGU58661.1"/>
    <property type="molecule type" value="Genomic_DNA"/>
</dbReference>
<dbReference type="PROSITE" id="PS52016">
    <property type="entry name" value="TONB_DEPENDENT_REC_3"/>
    <property type="match status" value="1"/>
</dbReference>
<evidence type="ECO:0000256" key="5">
    <source>
        <dbReference type="ARBA" id="ARBA00023136"/>
    </source>
</evidence>
<gene>
    <name evidence="10" type="ORF">DWW57_01705</name>
    <name evidence="9" type="ORF">L0P03_05900</name>
</gene>
<dbReference type="SUPFAM" id="SSF49464">
    <property type="entry name" value="Carboxypeptidase regulatory domain-like"/>
    <property type="match status" value="1"/>
</dbReference>
<evidence type="ECO:0000256" key="7">
    <source>
        <dbReference type="PROSITE-ProRule" id="PRU01360"/>
    </source>
</evidence>
<keyword evidence="4 7" id="KW-0812">Transmembrane</keyword>
<dbReference type="Pfam" id="PF13715">
    <property type="entry name" value="CarbopepD_reg_2"/>
    <property type="match status" value="1"/>
</dbReference>
<accession>A0A412TYU6</accession>
<keyword evidence="3 7" id="KW-1134">Transmembrane beta strand</keyword>
<dbReference type="Gene3D" id="2.60.40.1120">
    <property type="entry name" value="Carboxypeptidase-like, regulatory domain"/>
    <property type="match status" value="1"/>
</dbReference>
<proteinExistence type="inferred from homology"/>
<evidence type="ECO:0000313" key="10">
    <source>
        <dbReference type="EMBL" id="RGU58661.1"/>
    </source>
</evidence>
<dbReference type="RefSeq" id="WP_046403987.1">
    <property type="nucleotide sequence ID" value="NZ_BAABYK010000001.1"/>
</dbReference>
<dbReference type="GO" id="GO:0009279">
    <property type="term" value="C:cell outer membrane"/>
    <property type="evidence" value="ECO:0007669"/>
    <property type="project" value="UniProtKB-SubCell"/>
</dbReference>
<keyword evidence="5 7" id="KW-0472">Membrane</keyword>
<evidence type="ECO:0000256" key="3">
    <source>
        <dbReference type="ARBA" id="ARBA00022452"/>
    </source>
</evidence>
<dbReference type="NCBIfam" id="TIGR04057">
    <property type="entry name" value="SusC_RagA_signa"/>
    <property type="match status" value="1"/>
</dbReference>
<evidence type="ECO:0000256" key="1">
    <source>
        <dbReference type="ARBA" id="ARBA00004571"/>
    </source>
</evidence>
<dbReference type="Pfam" id="PF07715">
    <property type="entry name" value="Plug"/>
    <property type="match status" value="1"/>
</dbReference>
<dbReference type="SUPFAM" id="SSF56935">
    <property type="entry name" value="Porins"/>
    <property type="match status" value="1"/>
</dbReference>
<evidence type="ECO:0000256" key="2">
    <source>
        <dbReference type="ARBA" id="ARBA00022448"/>
    </source>
</evidence>
<comment type="similarity">
    <text evidence="7">Belongs to the TonB-dependent receptor family.</text>
</comment>
<dbReference type="InterPro" id="IPR012910">
    <property type="entry name" value="Plug_dom"/>
</dbReference>
<comment type="subcellular location">
    <subcellularLocation>
        <location evidence="1 7">Cell outer membrane</location>
        <topology evidence="1 7">Multi-pass membrane protein</topology>
    </subcellularLocation>
</comment>
<dbReference type="Gene3D" id="2.170.130.10">
    <property type="entry name" value="TonB-dependent receptor, plug domain"/>
    <property type="match status" value="1"/>
</dbReference>
<dbReference type="InterPro" id="IPR039426">
    <property type="entry name" value="TonB-dep_rcpt-like"/>
</dbReference>
<dbReference type="InterPro" id="IPR037066">
    <property type="entry name" value="Plug_dom_sf"/>
</dbReference>
<protein>
    <submittedName>
        <fullName evidence="10">SusC/RagA family TonB-linked outer membrane protein</fullName>
    </submittedName>
</protein>
<dbReference type="InterPro" id="IPR023996">
    <property type="entry name" value="TonB-dep_OMP_SusC/RagA"/>
</dbReference>
<comment type="caution">
    <text evidence="10">The sequence shown here is derived from an EMBL/GenBank/DDBJ whole genome shotgun (WGS) entry which is preliminary data.</text>
</comment>